<gene>
    <name evidence="1" type="ORF">BDA99DRAFT_535756</name>
</gene>
<dbReference type="AlphaFoldDB" id="A0AAD5KED6"/>
<reference evidence="1" key="2">
    <citation type="submission" date="2023-02" db="EMBL/GenBank/DDBJ databases">
        <authorList>
            <consortium name="DOE Joint Genome Institute"/>
            <person name="Mondo S.J."/>
            <person name="Chang Y."/>
            <person name="Wang Y."/>
            <person name="Ahrendt S."/>
            <person name="Andreopoulos W."/>
            <person name="Barry K."/>
            <person name="Beard J."/>
            <person name="Benny G.L."/>
            <person name="Blankenship S."/>
            <person name="Bonito G."/>
            <person name="Cuomo C."/>
            <person name="Desiro A."/>
            <person name="Gervers K.A."/>
            <person name="Hundley H."/>
            <person name="Kuo A."/>
            <person name="LaButti K."/>
            <person name="Lang B.F."/>
            <person name="Lipzen A."/>
            <person name="O'Donnell K."/>
            <person name="Pangilinan J."/>
            <person name="Reynolds N."/>
            <person name="Sandor L."/>
            <person name="Smith M.W."/>
            <person name="Tsang A."/>
            <person name="Grigoriev I.V."/>
            <person name="Stajich J.E."/>
            <person name="Spatafora J.W."/>
        </authorList>
    </citation>
    <scope>NUCLEOTIDE SEQUENCE</scope>
    <source>
        <strain evidence="1">RSA 2281</strain>
    </source>
</reference>
<accession>A0AAD5KED6</accession>
<evidence type="ECO:0000313" key="2">
    <source>
        <dbReference type="Proteomes" id="UP001209540"/>
    </source>
</evidence>
<sequence length="109" mass="12823">MIFQSFTNMIYMEMNAYSMTNFFITDLMFALPVGSLSFQHQHITTLKLESPHQNRYEEGHYTNLEVVAFNLGDHYLNEYALDTLYDCLLSTTLLPPIMERHHLCPQQLQ</sequence>
<proteinExistence type="predicted"/>
<keyword evidence="2" id="KW-1185">Reference proteome</keyword>
<comment type="caution">
    <text evidence="1">The sequence shown here is derived from an EMBL/GenBank/DDBJ whole genome shotgun (WGS) entry which is preliminary data.</text>
</comment>
<organism evidence="1 2">
    <name type="scientific">Phascolomyces articulosus</name>
    <dbReference type="NCBI Taxonomy" id="60185"/>
    <lineage>
        <taxon>Eukaryota</taxon>
        <taxon>Fungi</taxon>
        <taxon>Fungi incertae sedis</taxon>
        <taxon>Mucoromycota</taxon>
        <taxon>Mucoromycotina</taxon>
        <taxon>Mucoromycetes</taxon>
        <taxon>Mucorales</taxon>
        <taxon>Lichtheimiaceae</taxon>
        <taxon>Phascolomyces</taxon>
    </lineage>
</organism>
<protein>
    <submittedName>
        <fullName evidence="1">Uncharacterized protein</fullName>
    </submittedName>
</protein>
<dbReference type="Proteomes" id="UP001209540">
    <property type="component" value="Unassembled WGS sequence"/>
</dbReference>
<name>A0AAD5KED6_9FUNG</name>
<evidence type="ECO:0000313" key="1">
    <source>
        <dbReference type="EMBL" id="KAI9268246.1"/>
    </source>
</evidence>
<reference evidence="1" key="1">
    <citation type="journal article" date="2022" name="IScience">
        <title>Evolution of zygomycete secretomes and the origins of terrestrial fungal ecologies.</title>
        <authorList>
            <person name="Chang Y."/>
            <person name="Wang Y."/>
            <person name="Mondo S."/>
            <person name="Ahrendt S."/>
            <person name="Andreopoulos W."/>
            <person name="Barry K."/>
            <person name="Beard J."/>
            <person name="Benny G.L."/>
            <person name="Blankenship S."/>
            <person name="Bonito G."/>
            <person name="Cuomo C."/>
            <person name="Desiro A."/>
            <person name="Gervers K.A."/>
            <person name="Hundley H."/>
            <person name="Kuo A."/>
            <person name="LaButti K."/>
            <person name="Lang B.F."/>
            <person name="Lipzen A."/>
            <person name="O'Donnell K."/>
            <person name="Pangilinan J."/>
            <person name="Reynolds N."/>
            <person name="Sandor L."/>
            <person name="Smith M.E."/>
            <person name="Tsang A."/>
            <person name="Grigoriev I.V."/>
            <person name="Stajich J.E."/>
            <person name="Spatafora J.W."/>
        </authorList>
    </citation>
    <scope>NUCLEOTIDE SEQUENCE</scope>
    <source>
        <strain evidence="1">RSA 2281</strain>
    </source>
</reference>
<dbReference type="EMBL" id="JAIXMP010000009">
    <property type="protein sequence ID" value="KAI9268246.1"/>
    <property type="molecule type" value="Genomic_DNA"/>
</dbReference>